<sequence length="132" mass="14666">MSYVCFDSLIALVSLHDSTPEQVKLAQAAAPYLILRSGLTLRAYIADQPLRGRMPQPLSQRKELLYVLKALVNLRCEPDAIPDAPGVESEGKKHLHRLYPLLAKAVRAAARDMEVLEWIGRALDEVGMEFGV</sequence>
<reference evidence="1 2" key="1">
    <citation type="submission" date="2020-03" db="EMBL/GenBank/DDBJ databases">
        <title>Draft Genome Sequence of Cudoniella acicularis.</title>
        <authorList>
            <person name="Buettner E."/>
            <person name="Kellner H."/>
        </authorList>
    </citation>
    <scope>NUCLEOTIDE SEQUENCE [LARGE SCALE GENOMIC DNA]</scope>
    <source>
        <strain evidence="1 2">DSM 108380</strain>
    </source>
</reference>
<accession>A0A8H4RTQ6</accession>
<protein>
    <submittedName>
        <fullName evidence="1">Uncharacterized protein</fullName>
    </submittedName>
</protein>
<evidence type="ECO:0000313" key="1">
    <source>
        <dbReference type="EMBL" id="KAF4635809.1"/>
    </source>
</evidence>
<evidence type="ECO:0000313" key="2">
    <source>
        <dbReference type="Proteomes" id="UP000566819"/>
    </source>
</evidence>
<dbReference type="Proteomes" id="UP000566819">
    <property type="component" value="Unassembled WGS sequence"/>
</dbReference>
<proteinExistence type="predicted"/>
<organism evidence="1 2">
    <name type="scientific">Cudoniella acicularis</name>
    <dbReference type="NCBI Taxonomy" id="354080"/>
    <lineage>
        <taxon>Eukaryota</taxon>
        <taxon>Fungi</taxon>
        <taxon>Dikarya</taxon>
        <taxon>Ascomycota</taxon>
        <taxon>Pezizomycotina</taxon>
        <taxon>Leotiomycetes</taxon>
        <taxon>Helotiales</taxon>
        <taxon>Tricladiaceae</taxon>
        <taxon>Cudoniella</taxon>
    </lineage>
</organism>
<comment type="caution">
    <text evidence="1">The sequence shown here is derived from an EMBL/GenBank/DDBJ whole genome shotgun (WGS) entry which is preliminary data.</text>
</comment>
<keyword evidence="2" id="KW-1185">Reference proteome</keyword>
<dbReference type="OrthoDB" id="294853at2759"/>
<name>A0A8H4RTQ6_9HELO</name>
<gene>
    <name evidence="1" type="ORF">G7Y89_g2274</name>
</gene>
<dbReference type="AlphaFoldDB" id="A0A8H4RTQ6"/>
<dbReference type="EMBL" id="JAAMPI010000098">
    <property type="protein sequence ID" value="KAF4635809.1"/>
    <property type="molecule type" value="Genomic_DNA"/>
</dbReference>